<evidence type="ECO:0000313" key="8">
    <source>
        <dbReference type="EMBL" id="OJG45447.1"/>
    </source>
</evidence>
<dbReference type="PROSITE" id="PS00372">
    <property type="entry name" value="PTS_EIIA_TYPE_2_HIS"/>
    <property type="match status" value="1"/>
</dbReference>
<dbReference type="FunFam" id="3.40.930.10:FF:000009">
    <property type="entry name" value="PTS system, fructose specific IIABC component"/>
    <property type="match status" value="1"/>
</dbReference>
<keyword evidence="6" id="KW-0598">Phosphotransferase system</keyword>
<keyword evidence="2" id="KW-0813">Transport</keyword>
<dbReference type="CDD" id="cd00211">
    <property type="entry name" value="PTS_IIA_fru"/>
    <property type="match status" value="1"/>
</dbReference>
<evidence type="ECO:0000256" key="4">
    <source>
        <dbReference type="ARBA" id="ARBA00022597"/>
    </source>
</evidence>
<keyword evidence="3" id="KW-0597">Phosphoprotein</keyword>
<accession>A0A1L8TMD4</accession>
<dbReference type="NCBIfam" id="TIGR00848">
    <property type="entry name" value="fruA"/>
    <property type="match status" value="1"/>
</dbReference>
<evidence type="ECO:0000259" key="7">
    <source>
        <dbReference type="PROSITE" id="PS51094"/>
    </source>
</evidence>
<evidence type="ECO:0000256" key="3">
    <source>
        <dbReference type="ARBA" id="ARBA00022553"/>
    </source>
</evidence>
<keyword evidence="9" id="KW-1185">Reference proteome</keyword>
<reference evidence="8 9" key="1">
    <citation type="submission" date="2014-12" db="EMBL/GenBank/DDBJ databases">
        <title>Draft genome sequences of 29 type strains of Enterococci.</title>
        <authorList>
            <person name="Zhong Z."/>
            <person name="Sun Z."/>
            <person name="Liu W."/>
            <person name="Zhang W."/>
            <person name="Zhang H."/>
        </authorList>
    </citation>
    <scope>NUCLEOTIDE SEQUENCE [LARGE SCALE GENOMIC DNA]</scope>
    <source>
        <strain evidence="8 9">DSM 17122</strain>
    </source>
</reference>
<dbReference type="GO" id="GO:0008982">
    <property type="term" value="F:protein-N(PI)-phosphohistidine-sugar phosphotransferase activity"/>
    <property type="evidence" value="ECO:0007669"/>
    <property type="project" value="InterPro"/>
</dbReference>
<comment type="caution">
    <text evidence="8">The sequence shown here is derived from an EMBL/GenBank/DDBJ whole genome shotgun (WGS) entry which is preliminary data.</text>
</comment>
<dbReference type="RefSeq" id="WP_071858018.1">
    <property type="nucleotide sequence ID" value="NZ_JBHSHK010000022.1"/>
</dbReference>
<dbReference type="InterPro" id="IPR004715">
    <property type="entry name" value="PTS_IIA_fruc"/>
</dbReference>
<evidence type="ECO:0000313" key="9">
    <source>
        <dbReference type="Proteomes" id="UP000182077"/>
    </source>
</evidence>
<dbReference type="Proteomes" id="UP000182077">
    <property type="component" value="Unassembled WGS sequence"/>
</dbReference>
<dbReference type="EMBL" id="JXKQ01000006">
    <property type="protein sequence ID" value="OJG45447.1"/>
    <property type="molecule type" value="Genomic_DNA"/>
</dbReference>
<dbReference type="InterPro" id="IPR016152">
    <property type="entry name" value="PTrfase/Anion_transptr"/>
</dbReference>
<dbReference type="InterPro" id="IPR051541">
    <property type="entry name" value="PTS_SugarTrans_NitroReg"/>
</dbReference>
<organism evidence="8 9">
    <name type="scientific">Enterococcus hermanniensis</name>
    <dbReference type="NCBI Taxonomy" id="249189"/>
    <lineage>
        <taxon>Bacteria</taxon>
        <taxon>Bacillati</taxon>
        <taxon>Bacillota</taxon>
        <taxon>Bacilli</taxon>
        <taxon>Lactobacillales</taxon>
        <taxon>Enterococcaceae</taxon>
        <taxon>Enterococcus</taxon>
    </lineage>
</organism>
<gene>
    <name evidence="8" type="ORF">RV04_GL002163</name>
</gene>
<sequence length="165" mass="18502">MTPERMMDDFSIADVITEELIQLEMKAKTKEEAIYELTHLLKVHGDISDEKDFAADVFLRESEGLTGIGNSIAIPHGKSDSVIKTSLVVGKTKKPIEWESLDNQPVQVIILFAVRNTDANTMHIKLLQKVAMLLADEDFIENMVQAQTKAEVMELLSTDPTEDEE</sequence>
<dbReference type="InterPro" id="IPR002178">
    <property type="entry name" value="PTS_EIIA_type-2_dom"/>
</dbReference>
<feature type="domain" description="PTS EIIA type-2" evidence="7">
    <location>
        <begin position="14"/>
        <end position="159"/>
    </location>
</feature>
<dbReference type="PROSITE" id="PS51094">
    <property type="entry name" value="PTS_EIIA_TYPE_2"/>
    <property type="match status" value="1"/>
</dbReference>
<proteinExistence type="predicted"/>
<dbReference type="OrthoDB" id="95460at2"/>
<keyword evidence="4" id="KW-0762">Sugar transport</keyword>
<evidence type="ECO:0000256" key="6">
    <source>
        <dbReference type="ARBA" id="ARBA00022683"/>
    </source>
</evidence>
<dbReference type="PANTHER" id="PTHR47738:SF2">
    <property type="entry name" value="PTS SYSTEM FRUCTOSE-LIKE EIIA COMPONENT"/>
    <property type="match status" value="1"/>
</dbReference>
<comment type="subcellular location">
    <subcellularLocation>
        <location evidence="1">Cytoplasm</location>
    </subcellularLocation>
</comment>
<dbReference type="STRING" id="249189.RV04_GL002163"/>
<dbReference type="GO" id="GO:0005737">
    <property type="term" value="C:cytoplasm"/>
    <property type="evidence" value="ECO:0007669"/>
    <property type="project" value="UniProtKB-SubCell"/>
</dbReference>
<dbReference type="Pfam" id="PF00359">
    <property type="entry name" value="PTS_EIIA_2"/>
    <property type="match status" value="1"/>
</dbReference>
<dbReference type="AlphaFoldDB" id="A0A1L8TMD4"/>
<name>A0A1L8TMD4_9ENTE</name>
<dbReference type="SUPFAM" id="SSF55804">
    <property type="entry name" value="Phoshotransferase/anion transport protein"/>
    <property type="match status" value="1"/>
</dbReference>
<dbReference type="PANTHER" id="PTHR47738">
    <property type="entry name" value="PTS SYSTEM FRUCTOSE-LIKE EIIA COMPONENT-RELATED"/>
    <property type="match status" value="1"/>
</dbReference>
<dbReference type="GO" id="GO:0009401">
    <property type="term" value="P:phosphoenolpyruvate-dependent sugar phosphotransferase system"/>
    <property type="evidence" value="ECO:0007669"/>
    <property type="project" value="UniProtKB-KW"/>
</dbReference>
<dbReference type="Gene3D" id="3.40.930.10">
    <property type="entry name" value="Mannitol-specific EII, Chain A"/>
    <property type="match status" value="1"/>
</dbReference>
<evidence type="ECO:0000256" key="2">
    <source>
        <dbReference type="ARBA" id="ARBA00022448"/>
    </source>
</evidence>
<protein>
    <submittedName>
        <fullName evidence="8">PTS system, fructose subfamily, IIA component</fullName>
    </submittedName>
</protein>
<evidence type="ECO:0000256" key="5">
    <source>
        <dbReference type="ARBA" id="ARBA00022679"/>
    </source>
</evidence>
<evidence type="ECO:0000256" key="1">
    <source>
        <dbReference type="ARBA" id="ARBA00004496"/>
    </source>
</evidence>
<dbReference type="GO" id="GO:0016020">
    <property type="term" value="C:membrane"/>
    <property type="evidence" value="ECO:0007669"/>
    <property type="project" value="InterPro"/>
</dbReference>
<keyword evidence="5" id="KW-0808">Transferase</keyword>